<gene>
    <name evidence="2" type="ORF">LZC94_22045</name>
</gene>
<keyword evidence="3" id="KW-1185">Reference proteome</keyword>
<evidence type="ECO:0000313" key="3">
    <source>
        <dbReference type="Proteomes" id="UP001370348"/>
    </source>
</evidence>
<dbReference type="EMBL" id="CP089984">
    <property type="protein sequence ID" value="WXB19893.1"/>
    <property type="molecule type" value="Genomic_DNA"/>
</dbReference>
<reference evidence="2 3" key="1">
    <citation type="submission" date="2021-12" db="EMBL/GenBank/DDBJ databases">
        <title>Discovery of the Pendulisporaceae a myxobacterial family with distinct sporulation behavior and unique specialized metabolism.</title>
        <authorList>
            <person name="Garcia R."/>
            <person name="Popoff A."/>
            <person name="Bader C.D."/>
            <person name="Loehr J."/>
            <person name="Walesch S."/>
            <person name="Walt C."/>
            <person name="Boldt J."/>
            <person name="Bunk B."/>
            <person name="Haeckl F.J.F.P.J."/>
            <person name="Gunesch A.P."/>
            <person name="Birkelbach J."/>
            <person name="Nuebel U."/>
            <person name="Pietschmann T."/>
            <person name="Bach T."/>
            <person name="Mueller R."/>
        </authorList>
    </citation>
    <scope>NUCLEOTIDE SEQUENCE [LARGE SCALE GENOMIC DNA]</scope>
    <source>
        <strain evidence="2 3">MSr11954</strain>
    </source>
</reference>
<protein>
    <submittedName>
        <fullName evidence="2">Uncharacterized protein</fullName>
    </submittedName>
</protein>
<evidence type="ECO:0000256" key="1">
    <source>
        <dbReference type="SAM" id="MobiDB-lite"/>
    </source>
</evidence>
<dbReference type="Proteomes" id="UP001370348">
    <property type="component" value="Chromosome"/>
</dbReference>
<accession>A0ABZ2MBK9</accession>
<organism evidence="2 3">
    <name type="scientific">Pendulispora albinea</name>
    <dbReference type="NCBI Taxonomy" id="2741071"/>
    <lineage>
        <taxon>Bacteria</taxon>
        <taxon>Pseudomonadati</taxon>
        <taxon>Myxococcota</taxon>
        <taxon>Myxococcia</taxon>
        <taxon>Myxococcales</taxon>
        <taxon>Sorangiineae</taxon>
        <taxon>Pendulisporaceae</taxon>
        <taxon>Pendulispora</taxon>
    </lineage>
</organism>
<sequence>MMGIDAAAPTMGDARDVAGDAKDGGRPQAKPPRPNVCAKPNGAPQNATCEGWAHYLVGAFNPAQPWRGAGRTVHGKAAFYQALTTAGPPPVVRWGAASDATLDRVEEVDPGGAVGTWLIELREALRVAASEGTYEEASHEDNDFYGTRVRFEEVRRVHARADGRAGYRLRVRLEIGAGGHHAWNATTAVMHLQGDVTTRCDLLDGAILNGAMSVRLPDDFEGKHWSSSRESVTFRLSGSCDIPPED</sequence>
<name>A0ABZ2MBK9_9BACT</name>
<feature type="region of interest" description="Disordered" evidence="1">
    <location>
        <begin position="1"/>
        <end position="42"/>
    </location>
</feature>
<evidence type="ECO:0000313" key="2">
    <source>
        <dbReference type="EMBL" id="WXB19893.1"/>
    </source>
</evidence>
<dbReference type="RefSeq" id="WP_394829491.1">
    <property type="nucleotide sequence ID" value="NZ_CP089984.1"/>
</dbReference>
<proteinExistence type="predicted"/>
<feature type="compositionally biased region" description="Basic and acidic residues" evidence="1">
    <location>
        <begin position="13"/>
        <end position="25"/>
    </location>
</feature>